<dbReference type="EMBL" id="BNJF01000005">
    <property type="protein sequence ID" value="GHO49416.1"/>
    <property type="molecule type" value="Genomic_DNA"/>
</dbReference>
<name>A0A8J3I696_9CHLR</name>
<dbReference type="Pfam" id="PF13302">
    <property type="entry name" value="Acetyltransf_3"/>
    <property type="match status" value="1"/>
</dbReference>
<proteinExistence type="predicted"/>
<keyword evidence="3" id="KW-1185">Reference proteome</keyword>
<dbReference type="GO" id="GO:0008999">
    <property type="term" value="F:protein-N-terminal-alanine acetyltransferase activity"/>
    <property type="evidence" value="ECO:0007669"/>
    <property type="project" value="TreeGrafter"/>
</dbReference>
<comment type="caution">
    <text evidence="2">The sequence shown here is derived from an EMBL/GenBank/DDBJ whole genome shotgun (WGS) entry which is preliminary data.</text>
</comment>
<sequence length="200" mass="22983">MSILAYRSLTPLFDELHDDRIIVRPYRKSDAQALFDAVNESREHLRPWLPFADKHQTIEETLNWINVVRARWVMREDINLSIWERESGRFLGGTGLHPRTWEIGYFEIGYWLSASAEGHGYLSAGLKLLIEFAFTSLKVQRLEIRCDARNVRSASVAHRLGFTQEGHLRHDGSTPDGSLRNTLIFGLLAEEYASTSKIAR</sequence>
<organism evidence="2 3">
    <name type="scientific">Ktedonospora formicarum</name>
    <dbReference type="NCBI Taxonomy" id="2778364"/>
    <lineage>
        <taxon>Bacteria</taxon>
        <taxon>Bacillati</taxon>
        <taxon>Chloroflexota</taxon>
        <taxon>Ktedonobacteria</taxon>
        <taxon>Ktedonobacterales</taxon>
        <taxon>Ktedonobacteraceae</taxon>
        <taxon>Ktedonospora</taxon>
    </lineage>
</organism>
<dbReference type="Proteomes" id="UP000612362">
    <property type="component" value="Unassembled WGS sequence"/>
</dbReference>
<dbReference type="GO" id="GO:0005737">
    <property type="term" value="C:cytoplasm"/>
    <property type="evidence" value="ECO:0007669"/>
    <property type="project" value="TreeGrafter"/>
</dbReference>
<dbReference type="AlphaFoldDB" id="A0A8J3I696"/>
<feature type="domain" description="N-acetyltransferase" evidence="1">
    <location>
        <begin position="21"/>
        <end position="184"/>
    </location>
</feature>
<dbReference type="GO" id="GO:1990189">
    <property type="term" value="F:protein N-terminal-serine acetyltransferase activity"/>
    <property type="evidence" value="ECO:0007669"/>
    <property type="project" value="TreeGrafter"/>
</dbReference>
<accession>A0A8J3I696</accession>
<dbReference type="RefSeq" id="WP_220198538.1">
    <property type="nucleotide sequence ID" value="NZ_BNJF01000005.1"/>
</dbReference>
<reference evidence="2" key="1">
    <citation type="submission" date="2020-10" db="EMBL/GenBank/DDBJ databases">
        <title>Taxonomic study of unclassified bacteria belonging to the class Ktedonobacteria.</title>
        <authorList>
            <person name="Yabe S."/>
            <person name="Wang C.M."/>
            <person name="Zheng Y."/>
            <person name="Sakai Y."/>
            <person name="Cavaletti L."/>
            <person name="Monciardini P."/>
            <person name="Donadio S."/>
        </authorList>
    </citation>
    <scope>NUCLEOTIDE SEQUENCE</scope>
    <source>
        <strain evidence="2">SOSP1-1</strain>
    </source>
</reference>
<dbReference type="SUPFAM" id="SSF55729">
    <property type="entry name" value="Acyl-CoA N-acyltransferases (Nat)"/>
    <property type="match status" value="1"/>
</dbReference>
<evidence type="ECO:0000259" key="1">
    <source>
        <dbReference type="PROSITE" id="PS51186"/>
    </source>
</evidence>
<dbReference type="Gene3D" id="3.40.630.30">
    <property type="match status" value="1"/>
</dbReference>
<dbReference type="PANTHER" id="PTHR43441">
    <property type="entry name" value="RIBOSOMAL-PROTEIN-SERINE ACETYLTRANSFERASE"/>
    <property type="match status" value="1"/>
</dbReference>
<dbReference type="InterPro" id="IPR051908">
    <property type="entry name" value="Ribosomal_N-acetyltransferase"/>
</dbReference>
<dbReference type="InterPro" id="IPR000182">
    <property type="entry name" value="GNAT_dom"/>
</dbReference>
<dbReference type="PANTHER" id="PTHR43441:SF3">
    <property type="entry name" value="ACETYLTRANSFERASE"/>
    <property type="match status" value="1"/>
</dbReference>
<evidence type="ECO:0000313" key="3">
    <source>
        <dbReference type="Proteomes" id="UP000612362"/>
    </source>
</evidence>
<gene>
    <name evidence="2" type="ORF">KSX_75790</name>
</gene>
<evidence type="ECO:0000313" key="2">
    <source>
        <dbReference type="EMBL" id="GHO49416.1"/>
    </source>
</evidence>
<dbReference type="InterPro" id="IPR016181">
    <property type="entry name" value="Acyl_CoA_acyltransferase"/>
</dbReference>
<dbReference type="PROSITE" id="PS51186">
    <property type="entry name" value="GNAT"/>
    <property type="match status" value="1"/>
</dbReference>
<protein>
    <submittedName>
        <fullName evidence="2">Ribosomal-protein-serine acetyltransferase</fullName>
    </submittedName>
</protein>